<dbReference type="EMBL" id="LNTU01000038">
    <property type="protein sequence ID" value="KXF75413.1"/>
    <property type="molecule type" value="Genomic_DNA"/>
</dbReference>
<evidence type="ECO:0000256" key="2">
    <source>
        <dbReference type="ARBA" id="ARBA00023125"/>
    </source>
</evidence>
<dbReference type="STRING" id="1494590.ATN84_19320"/>
<dbReference type="PANTHER" id="PTHR43280:SF32">
    <property type="entry name" value="TRANSCRIPTIONAL REGULATORY PROTEIN"/>
    <property type="match status" value="1"/>
</dbReference>
<dbReference type="InterPro" id="IPR014710">
    <property type="entry name" value="RmlC-like_jellyroll"/>
</dbReference>
<protein>
    <submittedName>
        <fullName evidence="6">AraC family transcriptional regulator</fullName>
    </submittedName>
</protein>
<feature type="domain" description="HTH araC/xylS-type" evidence="5">
    <location>
        <begin position="191"/>
        <end position="289"/>
    </location>
</feature>
<dbReference type="InterPro" id="IPR009057">
    <property type="entry name" value="Homeodomain-like_sf"/>
</dbReference>
<dbReference type="Pfam" id="PF02311">
    <property type="entry name" value="AraC_binding"/>
    <property type="match status" value="1"/>
</dbReference>
<dbReference type="Gene3D" id="2.60.120.10">
    <property type="entry name" value="Jelly Rolls"/>
    <property type="match status" value="1"/>
</dbReference>
<evidence type="ECO:0000256" key="1">
    <source>
        <dbReference type="ARBA" id="ARBA00023015"/>
    </source>
</evidence>
<dbReference type="InterPro" id="IPR003313">
    <property type="entry name" value="AraC-bd"/>
</dbReference>
<dbReference type="SUPFAM" id="SSF46689">
    <property type="entry name" value="Homeodomain-like"/>
    <property type="match status" value="1"/>
</dbReference>
<dbReference type="AlphaFoldDB" id="A0A135HQK3"/>
<dbReference type="InterPro" id="IPR020449">
    <property type="entry name" value="Tscrpt_reg_AraC-type_HTH"/>
</dbReference>
<evidence type="ECO:0000256" key="4">
    <source>
        <dbReference type="ARBA" id="ARBA00023163"/>
    </source>
</evidence>
<evidence type="ECO:0000256" key="3">
    <source>
        <dbReference type="ARBA" id="ARBA00023159"/>
    </source>
</evidence>
<sequence length="303" mass="33688">MTRHIPTYDLYGEKPGKKSEFWLHCETIPSRSSLHHWEIGAHRHESFFQILYIQAGSAEALFGGETHVVSPPAIVTVPPGATHGFRFSTDIEGLVITIVTAQLGVSPGERSQLGQWLSAPRLTPLAEGDDDSAYAVKTLERLDRECEGGRAGNNGLIKAYLTTILTLAARISAAGGEEAKQETGENERRVERLNGLIHRHYQSHKTASFYARELGMSLTHLNRVVREATGLSTHRLIARRLVEEAKRDLVFTLTSVQGISFRLGFSDPAYFSRFFLRETGMTPRAYRNAEQDKLAENPASSEN</sequence>
<dbReference type="PANTHER" id="PTHR43280">
    <property type="entry name" value="ARAC-FAMILY TRANSCRIPTIONAL REGULATOR"/>
    <property type="match status" value="1"/>
</dbReference>
<accession>A0A135HQK3</accession>
<dbReference type="CDD" id="cd06999">
    <property type="entry name" value="cupin_HpaA-like_N"/>
    <property type="match status" value="1"/>
</dbReference>
<name>A0A135HQK3_9HYPH</name>
<evidence type="ECO:0000313" key="6">
    <source>
        <dbReference type="EMBL" id="KXF75413.1"/>
    </source>
</evidence>
<dbReference type="Proteomes" id="UP000070107">
    <property type="component" value="Unassembled WGS sequence"/>
</dbReference>
<dbReference type="Pfam" id="PF12833">
    <property type="entry name" value="HTH_18"/>
    <property type="match status" value="1"/>
</dbReference>
<dbReference type="InterPro" id="IPR011051">
    <property type="entry name" value="RmlC_Cupin_sf"/>
</dbReference>
<dbReference type="PROSITE" id="PS01124">
    <property type="entry name" value="HTH_ARAC_FAMILY_2"/>
    <property type="match status" value="1"/>
</dbReference>
<evidence type="ECO:0000259" key="5">
    <source>
        <dbReference type="PROSITE" id="PS01124"/>
    </source>
</evidence>
<organism evidence="6 7">
    <name type="scientific">Paramesorhizobium deserti</name>
    <dbReference type="NCBI Taxonomy" id="1494590"/>
    <lineage>
        <taxon>Bacteria</taxon>
        <taxon>Pseudomonadati</taxon>
        <taxon>Pseudomonadota</taxon>
        <taxon>Alphaproteobacteria</taxon>
        <taxon>Hyphomicrobiales</taxon>
        <taxon>Phyllobacteriaceae</taxon>
        <taxon>Paramesorhizobium</taxon>
    </lineage>
</organism>
<dbReference type="GO" id="GO:0043565">
    <property type="term" value="F:sequence-specific DNA binding"/>
    <property type="evidence" value="ECO:0007669"/>
    <property type="project" value="InterPro"/>
</dbReference>
<gene>
    <name evidence="6" type="ORF">ATN84_19320</name>
</gene>
<keyword evidence="3" id="KW-0010">Activator</keyword>
<proteinExistence type="predicted"/>
<dbReference type="SMART" id="SM00342">
    <property type="entry name" value="HTH_ARAC"/>
    <property type="match status" value="1"/>
</dbReference>
<dbReference type="GO" id="GO:0003700">
    <property type="term" value="F:DNA-binding transcription factor activity"/>
    <property type="evidence" value="ECO:0007669"/>
    <property type="project" value="InterPro"/>
</dbReference>
<dbReference type="InterPro" id="IPR047264">
    <property type="entry name" value="Cupin_HpaA-like_N"/>
</dbReference>
<dbReference type="SUPFAM" id="SSF51182">
    <property type="entry name" value="RmlC-like cupins"/>
    <property type="match status" value="1"/>
</dbReference>
<keyword evidence="4" id="KW-0804">Transcription</keyword>
<dbReference type="OrthoDB" id="9814125at2"/>
<evidence type="ECO:0000313" key="7">
    <source>
        <dbReference type="Proteomes" id="UP000070107"/>
    </source>
</evidence>
<reference evidence="6 7" key="1">
    <citation type="submission" date="2015-11" db="EMBL/GenBank/DDBJ databases">
        <title>Draft genome sequence of Paramesorhizobium deserti A-3-E, a strain highly resistant to diverse beta-lactam antibiotics.</title>
        <authorList>
            <person name="Lv R."/>
            <person name="Yang X."/>
            <person name="Fang N."/>
            <person name="Guo J."/>
            <person name="Luo X."/>
            <person name="Peng F."/>
            <person name="Yang R."/>
            <person name="Cui Y."/>
            <person name="Fang C."/>
            <person name="Song Y."/>
        </authorList>
    </citation>
    <scope>NUCLEOTIDE SEQUENCE [LARGE SCALE GENOMIC DNA]</scope>
    <source>
        <strain evidence="6 7">A-3-E</strain>
    </source>
</reference>
<dbReference type="PRINTS" id="PR00032">
    <property type="entry name" value="HTHARAC"/>
</dbReference>
<keyword evidence="1" id="KW-0805">Transcription regulation</keyword>
<dbReference type="RefSeq" id="WP_068884617.1">
    <property type="nucleotide sequence ID" value="NZ_LNTU01000038.1"/>
</dbReference>
<keyword evidence="2" id="KW-0238">DNA-binding</keyword>
<keyword evidence="7" id="KW-1185">Reference proteome</keyword>
<comment type="caution">
    <text evidence="6">The sequence shown here is derived from an EMBL/GenBank/DDBJ whole genome shotgun (WGS) entry which is preliminary data.</text>
</comment>
<dbReference type="InterPro" id="IPR018060">
    <property type="entry name" value="HTH_AraC"/>
</dbReference>
<dbReference type="Gene3D" id="1.10.10.60">
    <property type="entry name" value="Homeodomain-like"/>
    <property type="match status" value="1"/>
</dbReference>